<feature type="compositionally biased region" description="Polar residues" evidence="1">
    <location>
        <begin position="28"/>
        <end position="52"/>
    </location>
</feature>
<comment type="caution">
    <text evidence="2">The sequence shown here is derived from an EMBL/GenBank/DDBJ whole genome shotgun (WGS) entry which is preliminary data.</text>
</comment>
<proteinExistence type="predicted"/>
<feature type="compositionally biased region" description="Polar residues" evidence="1">
    <location>
        <begin position="1"/>
        <end position="18"/>
    </location>
</feature>
<organism evidence="2 3">
    <name type="scientific">Rhodocollybia butyracea</name>
    <dbReference type="NCBI Taxonomy" id="206335"/>
    <lineage>
        <taxon>Eukaryota</taxon>
        <taxon>Fungi</taxon>
        <taxon>Dikarya</taxon>
        <taxon>Basidiomycota</taxon>
        <taxon>Agaricomycotina</taxon>
        <taxon>Agaricomycetes</taxon>
        <taxon>Agaricomycetidae</taxon>
        <taxon>Agaricales</taxon>
        <taxon>Marasmiineae</taxon>
        <taxon>Omphalotaceae</taxon>
        <taxon>Rhodocollybia</taxon>
    </lineage>
</organism>
<dbReference type="EMBL" id="JADNRY010000010">
    <property type="protein sequence ID" value="KAF9075205.1"/>
    <property type="molecule type" value="Genomic_DNA"/>
</dbReference>
<dbReference type="PROSITE" id="PS50096">
    <property type="entry name" value="IQ"/>
    <property type="match status" value="1"/>
</dbReference>
<reference evidence="2" key="1">
    <citation type="submission" date="2020-11" db="EMBL/GenBank/DDBJ databases">
        <authorList>
            <consortium name="DOE Joint Genome Institute"/>
            <person name="Ahrendt S."/>
            <person name="Riley R."/>
            <person name="Andreopoulos W."/>
            <person name="Labutti K."/>
            <person name="Pangilinan J."/>
            <person name="Ruiz-Duenas F.J."/>
            <person name="Barrasa J.M."/>
            <person name="Sanchez-Garcia M."/>
            <person name="Camarero S."/>
            <person name="Miyauchi S."/>
            <person name="Serrano A."/>
            <person name="Linde D."/>
            <person name="Babiker R."/>
            <person name="Drula E."/>
            <person name="Ayuso-Fernandez I."/>
            <person name="Pacheco R."/>
            <person name="Padilla G."/>
            <person name="Ferreira P."/>
            <person name="Barriuso J."/>
            <person name="Kellner H."/>
            <person name="Castanera R."/>
            <person name="Alfaro M."/>
            <person name="Ramirez L."/>
            <person name="Pisabarro A.G."/>
            <person name="Kuo A."/>
            <person name="Tritt A."/>
            <person name="Lipzen A."/>
            <person name="He G."/>
            <person name="Yan M."/>
            <person name="Ng V."/>
            <person name="Cullen D."/>
            <person name="Martin F."/>
            <person name="Rosso M.-N."/>
            <person name="Henrissat B."/>
            <person name="Hibbett D."/>
            <person name="Martinez A.T."/>
            <person name="Grigoriev I.V."/>
        </authorList>
    </citation>
    <scope>NUCLEOTIDE SEQUENCE</scope>
    <source>
        <strain evidence="2">AH 40177</strain>
    </source>
</reference>
<accession>A0A9P5Q7S0</accession>
<protein>
    <submittedName>
        <fullName evidence="2">Uncharacterized protein</fullName>
    </submittedName>
</protein>
<dbReference type="Proteomes" id="UP000772434">
    <property type="component" value="Unassembled WGS sequence"/>
</dbReference>
<dbReference type="AlphaFoldDB" id="A0A9P5Q7S0"/>
<name>A0A9P5Q7S0_9AGAR</name>
<gene>
    <name evidence="2" type="ORF">BDP27DRAFT_38174</name>
</gene>
<sequence length="173" mass="19037">MSSSNSTGWPSNPSSPLTNPGLPFYTQGHAQYSSIGSSQSPMAEPTSPTSELPSDPPPSPANALVSQSHWWDIDISKWVFWSQCLHSAIVGFSVQIGVVAIFQTSWPLWARIAPPVCAVSLVCVSEAVRGYRTRRTIKDVVQEHQHWVSKEMLQHVVEGIEGRRNAFGAMYET</sequence>
<feature type="region of interest" description="Disordered" evidence="1">
    <location>
        <begin position="1"/>
        <end position="63"/>
    </location>
</feature>
<evidence type="ECO:0000313" key="2">
    <source>
        <dbReference type="EMBL" id="KAF9075205.1"/>
    </source>
</evidence>
<keyword evidence="3" id="KW-1185">Reference proteome</keyword>
<evidence type="ECO:0000313" key="3">
    <source>
        <dbReference type="Proteomes" id="UP000772434"/>
    </source>
</evidence>
<evidence type="ECO:0000256" key="1">
    <source>
        <dbReference type="SAM" id="MobiDB-lite"/>
    </source>
</evidence>